<accession>A0A9X9MCI3</accession>
<evidence type="ECO:0000256" key="1">
    <source>
        <dbReference type="SAM" id="MobiDB-lite"/>
    </source>
</evidence>
<dbReference type="EMBL" id="CYRY02046366">
    <property type="protein sequence ID" value="VCX42054.1"/>
    <property type="molecule type" value="Genomic_DNA"/>
</dbReference>
<organism evidence="2 3">
    <name type="scientific">Gulo gulo</name>
    <name type="common">Wolverine</name>
    <name type="synonym">Gluton</name>
    <dbReference type="NCBI Taxonomy" id="48420"/>
    <lineage>
        <taxon>Eukaryota</taxon>
        <taxon>Metazoa</taxon>
        <taxon>Chordata</taxon>
        <taxon>Craniata</taxon>
        <taxon>Vertebrata</taxon>
        <taxon>Euteleostomi</taxon>
        <taxon>Mammalia</taxon>
        <taxon>Eutheria</taxon>
        <taxon>Laurasiatheria</taxon>
        <taxon>Carnivora</taxon>
        <taxon>Caniformia</taxon>
        <taxon>Musteloidea</taxon>
        <taxon>Mustelidae</taxon>
        <taxon>Guloninae</taxon>
        <taxon>Gulo</taxon>
    </lineage>
</organism>
<name>A0A9X9MCI3_GULGU</name>
<feature type="non-terminal residue" evidence="2">
    <location>
        <position position="111"/>
    </location>
</feature>
<comment type="caution">
    <text evidence="2">The sequence shown here is derived from an EMBL/GenBank/DDBJ whole genome shotgun (WGS) entry which is preliminary data.</text>
</comment>
<sequence>MVAQMKVHVALMEGITPEDQVELLAGLPLEAEATLDHCVVEALTTLKKPTACLEVKSTVPWPALGKEEGRLPRWPSRKERRQAERSGRCRTSGTLSMLCPPLARQKAPMPT</sequence>
<protein>
    <submittedName>
        <fullName evidence="2">Uncharacterized protein</fullName>
    </submittedName>
</protein>
<evidence type="ECO:0000313" key="2">
    <source>
        <dbReference type="EMBL" id="VCX42054.1"/>
    </source>
</evidence>
<feature type="region of interest" description="Disordered" evidence="1">
    <location>
        <begin position="65"/>
        <end position="111"/>
    </location>
</feature>
<dbReference type="AlphaFoldDB" id="A0A9X9MCI3"/>
<keyword evidence="3" id="KW-1185">Reference proteome</keyword>
<proteinExistence type="predicted"/>
<gene>
    <name evidence="2" type="ORF">BN2614_LOCUS2</name>
</gene>
<dbReference type="Proteomes" id="UP000269945">
    <property type="component" value="Unassembled WGS sequence"/>
</dbReference>
<evidence type="ECO:0000313" key="3">
    <source>
        <dbReference type="Proteomes" id="UP000269945"/>
    </source>
</evidence>
<reference evidence="2 3" key="1">
    <citation type="submission" date="2018-10" db="EMBL/GenBank/DDBJ databases">
        <authorList>
            <person name="Ekblom R."/>
            <person name="Jareborg N."/>
        </authorList>
    </citation>
    <scope>NUCLEOTIDE SEQUENCE [LARGE SCALE GENOMIC DNA]</scope>
    <source>
        <tissue evidence="2">Muscle</tissue>
    </source>
</reference>